<dbReference type="Gene3D" id="1.10.3290.10">
    <property type="entry name" value="Fido-like domain"/>
    <property type="match status" value="1"/>
</dbReference>
<name>A0ABU2B6Z5_9CORY</name>
<evidence type="ECO:0000256" key="5">
    <source>
        <dbReference type="ARBA" id="ARBA00034531"/>
    </source>
</evidence>
<dbReference type="InterPro" id="IPR036597">
    <property type="entry name" value="Fido-like_dom_sf"/>
</dbReference>
<evidence type="ECO:0000256" key="2">
    <source>
        <dbReference type="ARBA" id="ARBA00022695"/>
    </source>
</evidence>
<evidence type="ECO:0000256" key="1">
    <source>
        <dbReference type="ARBA" id="ARBA00022679"/>
    </source>
</evidence>
<dbReference type="InterPro" id="IPR003812">
    <property type="entry name" value="Fido"/>
</dbReference>
<accession>A0ABU2B6Z5</accession>
<evidence type="ECO:0000256" key="7">
    <source>
        <dbReference type="ARBA" id="ARBA00048696"/>
    </source>
</evidence>
<comment type="catalytic activity">
    <reaction evidence="7">
        <text>L-tyrosyl-[protein] + ATP = O-(5'-adenylyl)-L-tyrosyl-[protein] + diphosphate</text>
        <dbReference type="Rhea" id="RHEA:54288"/>
        <dbReference type="Rhea" id="RHEA-COMP:10136"/>
        <dbReference type="Rhea" id="RHEA-COMP:13846"/>
        <dbReference type="ChEBI" id="CHEBI:30616"/>
        <dbReference type="ChEBI" id="CHEBI:33019"/>
        <dbReference type="ChEBI" id="CHEBI:46858"/>
        <dbReference type="ChEBI" id="CHEBI:83624"/>
        <dbReference type="EC" id="2.7.7.108"/>
    </reaction>
</comment>
<feature type="domain" description="Fido" evidence="8">
    <location>
        <begin position="19"/>
        <end position="166"/>
    </location>
</feature>
<evidence type="ECO:0000259" key="8">
    <source>
        <dbReference type="PROSITE" id="PS51459"/>
    </source>
</evidence>
<dbReference type="RefSeq" id="WP_290259103.1">
    <property type="nucleotide sequence ID" value="NZ_CP047209.1"/>
</dbReference>
<keyword evidence="2" id="KW-0548">Nucleotidyltransferase</keyword>
<dbReference type="SUPFAM" id="SSF140931">
    <property type="entry name" value="Fic-like"/>
    <property type="match status" value="1"/>
</dbReference>
<gene>
    <name evidence="9" type="ORF">J2S37_000921</name>
</gene>
<protein>
    <recommendedName>
        <fullName evidence="5">protein adenylyltransferase</fullName>
        <ecNumber evidence="5">2.7.7.108</ecNumber>
    </recommendedName>
</protein>
<dbReference type="Pfam" id="PF02661">
    <property type="entry name" value="Fic"/>
    <property type="match status" value="1"/>
</dbReference>
<evidence type="ECO:0000256" key="4">
    <source>
        <dbReference type="ARBA" id="ARBA00022840"/>
    </source>
</evidence>
<comment type="catalytic activity">
    <reaction evidence="6">
        <text>L-threonyl-[protein] + ATP = 3-O-(5'-adenylyl)-L-threonyl-[protein] + diphosphate</text>
        <dbReference type="Rhea" id="RHEA:54292"/>
        <dbReference type="Rhea" id="RHEA-COMP:11060"/>
        <dbReference type="Rhea" id="RHEA-COMP:13847"/>
        <dbReference type="ChEBI" id="CHEBI:30013"/>
        <dbReference type="ChEBI" id="CHEBI:30616"/>
        <dbReference type="ChEBI" id="CHEBI:33019"/>
        <dbReference type="ChEBI" id="CHEBI:138113"/>
        <dbReference type="EC" id="2.7.7.108"/>
    </reaction>
</comment>
<dbReference type="PANTHER" id="PTHR39560:SF1">
    <property type="entry name" value="PROTEIN ADENYLYLTRANSFERASE FIC-RELATED"/>
    <property type="match status" value="1"/>
</dbReference>
<dbReference type="EC" id="2.7.7.108" evidence="5"/>
<evidence type="ECO:0000256" key="6">
    <source>
        <dbReference type="ARBA" id="ARBA00047939"/>
    </source>
</evidence>
<dbReference type="PANTHER" id="PTHR39560">
    <property type="entry name" value="PROTEIN ADENYLYLTRANSFERASE FIC-RELATED"/>
    <property type="match status" value="1"/>
</dbReference>
<sequence>MFSHTAFLTARYDGQSEVTLREEISRIHAELFAVLYEHAGQFRDVDMTKEMPHAPGEYSVFLSYTLIPESLDQIDAAVRAYQWDSASFDEKTQMLAKVHAMLDYVHPFREGNGRSTRIIMENLAKANGIVLDWSAVPPYLVILSSAEIFRQTKARSIRPLEVLYQRIASPRP</sequence>
<dbReference type="PROSITE" id="PS51459">
    <property type="entry name" value="FIDO"/>
    <property type="match status" value="1"/>
</dbReference>
<evidence type="ECO:0000313" key="9">
    <source>
        <dbReference type="EMBL" id="MDR7354383.1"/>
    </source>
</evidence>
<dbReference type="Proteomes" id="UP001183619">
    <property type="component" value="Unassembled WGS sequence"/>
</dbReference>
<keyword evidence="4" id="KW-0067">ATP-binding</keyword>
<keyword evidence="3" id="KW-0547">Nucleotide-binding</keyword>
<keyword evidence="1" id="KW-0808">Transferase</keyword>
<reference evidence="9 10" key="1">
    <citation type="submission" date="2023-07" db="EMBL/GenBank/DDBJ databases">
        <title>Sequencing the genomes of 1000 actinobacteria strains.</title>
        <authorList>
            <person name="Klenk H.-P."/>
        </authorList>
    </citation>
    <scope>NUCLEOTIDE SEQUENCE [LARGE SCALE GENOMIC DNA]</scope>
    <source>
        <strain evidence="9 10">DSM 44508</strain>
    </source>
</reference>
<organism evidence="9 10">
    <name type="scientific">Corynebacterium felinum</name>
    <dbReference type="NCBI Taxonomy" id="131318"/>
    <lineage>
        <taxon>Bacteria</taxon>
        <taxon>Bacillati</taxon>
        <taxon>Actinomycetota</taxon>
        <taxon>Actinomycetes</taxon>
        <taxon>Mycobacteriales</taxon>
        <taxon>Corynebacteriaceae</taxon>
        <taxon>Corynebacterium</taxon>
    </lineage>
</organism>
<proteinExistence type="predicted"/>
<evidence type="ECO:0000313" key="10">
    <source>
        <dbReference type="Proteomes" id="UP001183619"/>
    </source>
</evidence>
<dbReference type="EMBL" id="JAVDYF010000001">
    <property type="protein sequence ID" value="MDR7354383.1"/>
    <property type="molecule type" value="Genomic_DNA"/>
</dbReference>
<keyword evidence="10" id="KW-1185">Reference proteome</keyword>
<evidence type="ECO:0000256" key="3">
    <source>
        <dbReference type="ARBA" id="ARBA00022741"/>
    </source>
</evidence>
<comment type="caution">
    <text evidence="9">The sequence shown here is derived from an EMBL/GenBank/DDBJ whole genome shotgun (WGS) entry which is preliminary data.</text>
</comment>